<evidence type="ECO:0000256" key="3">
    <source>
        <dbReference type="ARBA" id="ARBA00022692"/>
    </source>
</evidence>
<comment type="similarity">
    <text evidence="2">Belongs to the LemA family.</text>
</comment>
<comment type="subcellular location">
    <subcellularLocation>
        <location evidence="1">Membrane</location>
        <topology evidence="1">Single-pass membrane protein</topology>
    </subcellularLocation>
</comment>
<keyword evidence="8" id="KW-1185">Reference proteome</keyword>
<evidence type="ECO:0000256" key="1">
    <source>
        <dbReference type="ARBA" id="ARBA00004167"/>
    </source>
</evidence>
<feature type="compositionally biased region" description="Basic and acidic residues" evidence="6">
    <location>
        <begin position="225"/>
        <end position="251"/>
    </location>
</feature>
<accession>A0ABN5XXF5</accession>
<keyword evidence="3" id="KW-0812">Transmembrane</keyword>
<dbReference type="InterPro" id="IPR023353">
    <property type="entry name" value="LemA-like_dom_sf"/>
</dbReference>
<feature type="region of interest" description="Disordered" evidence="6">
    <location>
        <begin position="191"/>
        <end position="251"/>
    </location>
</feature>
<feature type="compositionally biased region" description="Basic and acidic residues" evidence="6">
    <location>
        <begin position="191"/>
        <end position="218"/>
    </location>
</feature>
<dbReference type="PANTHER" id="PTHR34478:SF1">
    <property type="entry name" value="PROTEIN LEMA"/>
    <property type="match status" value="1"/>
</dbReference>
<sequence>MFSTLIFFIIIFLIFFFVKQYNLLQKLTVEIKEARANIIVAYEKKVAIVNQFTGLVNEYDDYEKLIQLKVSDNFVDMARETAKAVQNITALANQFPELKANTQYSKFLEAISENETFISNKRETYNFQVKEYNSEIAQIPMVFVASLLGFNQAPFFDPNNEEALAEFSGADPEAIKDLAIKGTDKLKDTTDKIRESFEKREQEAQAKREEHLKQERESSSNNESVKTEEKTETEAPKIEEASASVEKQEEK</sequence>
<evidence type="ECO:0000256" key="2">
    <source>
        <dbReference type="ARBA" id="ARBA00008854"/>
    </source>
</evidence>
<dbReference type="EMBL" id="AP022322">
    <property type="protein sequence ID" value="BBU35974.1"/>
    <property type="molecule type" value="Genomic_DNA"/>
</dbReference>
<name>A0ABN5XXF5_9FIRM</name>
<dbReference type="PANTHER" id="PTHR34478">
    <property type="entry name" value="PROTEIN LEMA"/>
    <property type="match status" value="1"/>
</dbReference>
<evidence type="ECO:0008006" key="9">
    <source>
        <dbReference type="Google" id="ProtNLM"/>
    </source>
</evidence>
<dbReference type="Gene3D" id="1.20.1440.20">
    <property type="entry name" value="LemA-like domain"/>
    <property type="match status" value="1"/>
</dbReference>
<evidence type="ECO:0000256" key="6">
    <source>
        <dbReference type="SAM" id="MobiDB-lite"/>
    </source>
</evidence>
<dbReference type="Proteomes" id="UP000679260">
    <property type="component" value="Chromosome"/>
</dbReference>
<organism evidence="7 8">
    <name type="scientific">Veillonella orientalis</name>
    <dbReference type="NCBI Taxonomy" id="2682455"/>
    <lineage>
        <taxon>Bacteria</taxon>
        <taxon>Bacillati</taxon>
        <taxon>Bacillota</taxon>
        <taxon>Negativicutes</taxon>
        <taxon>Veillonellales</taxon>
        <taxon>Veillonellaceae</taxon>
        <taxon>Veillonella</taxon>
    </lineage>
</organism>
<protein>
    <recommendedName>
        <fullName evidence="9">LemA family protein</fullName>
    </recommendedName>
</protein>
<keyword evidence="4" id="KW-1133">Transmembrane helix</keyword>
<evidence type="ECO:0000313" key="8">
    <source>
        <dbReference type="Proteomes" id="UP000679260"/>
    </source>
</evidence>
<dbReference type="InterPro" id="IPR007156">
    <property type="entry name" value="MamQ_LemA"/>
</dbReference>
<evidence type="ECO:0000256" key="5">
    <source>
        <dbReference type="ARBA" id="ARBA00023136"/>
    </source>
</evidence>
<proteinExistence type="inferred from homology"/>
<dbReference type="Pfam" id="PF04011">
    <property type="entry name" value="LemA"/>
    <property type="match status" value="1"/>
</dbReference>
<evidence type="ECO:0000256" key="4">
    <source>
        <dbReference type="ARBA" id="ARBA00022989"/>
    </source>
</evidence>
<dbReference type="SUPFAM" id="SSF140478">
    <property type="entry name" value="LemA-like"/>
    <property type="match status" value="1"/>
</dbReference>
<evidence type="ECO:0000313" key="7">
    <source>
        <dbReference type="EMBL" id="BBU35974.1"/>
    </source>
</evidence>
<keyword evidence="5" id="KW-0472">Membrane</keyword>
<gene>
    <name evidence="7" type="ORF">VEIS1202513_04950</name>
</gene>
<reference evidence="7 8" key="1">
    <citation type="submission" date="2020-01" db="EMBL/GenBank/DDBJ databases">
        <title>Veillonella burapaensis sp. nov., anaerobic, Gram-stain-negative coccus isolated from saliva of a Thai child.</title>
        <authorList>
            <person name="Mashima I."/>
            <person name="Theodorea C."/>
            <person name="Nakazawa F."/>
            <person name="Thaweboon B."/>
            <person name="Thaweboon S."/>
            <person name="Tamai R."/>
            <person name="Kiyoura Y."/>
        </authorList>
    </citation>
    <scope>NUCLEOTIDE SEQUENCE [LARGE SCALE GENOMIC DNA]</scope>
    <source>
        <strain evidence="7 8">S12025-13</strain>
    </source>
</reference>